<organism evidence="1 2">
    <name type="scientific">Haloplanus litoreus</name>
    <dbReference type="NCBI Taxonomy" id="767515"/>
    <lineage>
        <taxon>Archaea</taxon>
        <taxon>Methanobacteriati</taxon>
        <taxon>Methanobacteriota</taxon>
        <taxon>Stenosarchaea group</taxon>
        <taxon>Halobacteria</taxon>
        <taxon>Halobacteriales</taxon>
        <taxon>Haloferacaceae</taxon>
        <taxon>Haloplanus</taxon>
    </lineage>
</organism>
<evidence type="ECO:0000313" key="1">
    <source>
        <dbReference type="EMBL" id="MFC7256541.1"/>
    </source>
</evidence>
<dbReference type="RefSeq" id="WP_379705487.1">
    <property type="nucleotide sequence ID" value="NZ_JBHTAT010000001.1"/>
</dbReference>
<dbReference type="EMBL" id="JBHTAT010000001">
    <property type="protein sequence ID" value="MFC7256541.1"/>
    <property type="molecule type" value="Genomic_DNA"/>
</dbReference>
<dbReference type="AlphaFoldDB" id="A0ABD6A1L5"/>
<sequence length="121" mass="12277">MSGPRAGVGRVVAHVGEHHGGDVGTPVVVRVALAGTLGDDSPRASPEGDAMPVTVADADHPLGAVDRLDVHRLVFRSLPARRVADPVGEVEVGVAADAVGAHAGRPVVTHPVVRSMPSPKT</sequence>
<keyword evidence="2" id="KW-1185">Reference proteome</keyword>
<name>A0ABD6A1L5_9EURY</name>
<proteinExistence type="predicted"/>
<protein>
    <recommendedName>
        <fullName evidence="3">PemK-like, MazF-like toxin of type II toxin-antitoxin system</fullName>
    </recommendedName>
</protein>
<reference evidence="1 2" key="1">
    <citation type="journal article" date="2019" name="Int. J. Syst. Evol. Microbiol.">
        <title>The Global Catalogue of Microorganisms (GCM) 10K type strain sequencing project: providing services to taxonomists for standard genome sequencing and annotation.</title>
        <authorList>
            <consortium name="The Broad Institute Genomics Platform"/>
            <consortium name="The Broad Institute Genome Sequencing Center for Infectious Disease"/>
            <person name="Wu L."/>
            <person name="Ma J."/>
        </authorList>
    </citation>
    <scope>NUCLEOTIDE SEQUENCE [LARGE SCALE GENOMIC DNA]</scope>
    <source>
        <strain evidence="1 2">GX21</strain>
    </source>
</reference>
<dbReference type="GeneID" id="96954932"/>
<evidence type="ECO:0000313" key="2">
    <source>
        <dbReference type="Proteomes" id="UP001596434"/>
    </source>
</evidence>
<gene>
    <name evidence="1" type="ORF">ACFQKE_14740</name>
</gene>
<evidence type="ECO:0008006" key="3">
    <source>
        <dbReference type="Google" id="ProtNLM"/>
    </source>
</evidence>
<comment type="caution">
    <text evidence="1">The sequence shown here is derived from an EMBL/GenBank/DDBJ whole genome shotgun (WGS) entry which is preliminary data.</text>
</comment>
<dbReference type="Proteomes" id="UP001596434">
    <property type="component" value="Unassembled WGS sequence"/>
</dbReference>
<accession>A0ABD6A1L5</accession>